<reference evidence="4" key="1">
    <citation type="submission" date="2020-04" db="EMBL/GenBank/DDBJ databases">
        <title>Analysis of mating type loci in Filobasidium floriforme.</title>
        <authorList>
            <person name="Nowrousian M."/>
        </authorList>
    </citation>
    <scope>NUCLEOTIDE SEQUENCE</scope>
    <source>
        <strain evidence="4">CBS 6242</strain>
    </source>
</reference>
<dbReference type="Gene3D" id="1.25.10.10">
    <property type="entry name" value="Leucine-rich Repeat Variant"/>
    <property type="match status" value="1"/>
</dbReference>
<dbReference type="AlphaFoldDB" id="A0A8K0NP66"/>
<dbReference type="GO" id="GO:0042273">
    <property type="term" value="P:ribosomal large subunit biogenesis"/>
    <property type="evidence" value="ECO:0007669"/>
    <property type="project" value="TreeGrafter"/>
</dbReference>
<evidence type="ECO:0000313" key="4">
    <source>
        <dbReference type="EMBL" id="KAG7530193.1"/>
    </source>
</evidence>
<name>A0A8K0NP66_9TREE</name>
<dbReference type="Pfam" id="PF25567">
    <property type="entry name" value="TPR_SYO1"/>
    <property type="match status" value="1"/>
</dbReference>
<gene>
    <name evidence="4" type="ORF">FFLO_05186</name>
</gene>
<feature type="region of interest" description="Disordered" evidence="2">
    <location>
        <begin position="1"/>
        <end position="51"/>
    </location>
</feature>
<dbReference type="InterPro" id="IPR052616">
    <property type="entry name" value="SYO1-like"/>
</dbReference>
<accession>A0A8K0NP66</accession>
<dbReference type="CDD" id="cd13394">
    <property type="entry name" value="Syo1_like"/>
    <property type="match status" value="1"/>
</dbReference>
<dbReference type="Proteomes" id="UP000812966">
    <property type="component" value="Unassembled WGS sequence"/>
</dbReference>
<dbReference type="InterPro" id="IPR057990">
    <property type="entry name" value="TPR_SYO1"/>
</dbReference>
<organism evidence="4 5">
    <name type="scientific">Filobasidium floriforme</name>
    <dbReference type="NCBI Taxonomy" id="5210"/>
    <lineage>
        <taxon>Eukaryota</taxon>
        <taxon>Fungi</taxon>
        <taxon>Dikarya</taxon>
        <taxon>Basidiomycota</taxon>
        <taxon>Agaricomycotina</taxon>
        <taxon>Tremellomycetes</taxon>
        <taxon>Filobasidiales</taxon>
        <taxon>Filobasidiaceae</taxon>
        <taxon>Filobasidium</taxon>
    </lineage>
</organism>
<dbReference type="GO" id="GO:0051082">
    <property type="term" value="F:unfolded protein binding"/>
    <property type="evidence" value="ECO:0007669"/>
    <property type="project" value="TreeGrafter"/>
</dbReference>
<evidence type="ECO:0000313" key="5">
    <source>
        <dbReference type="Proteomes" id="UP000812966"/>
    </source>
</evidence>
<dbReference type="EMBL" id="JABELV010000125">
    <property type="protein sequence ID" value="KAG7530193.1"/>
    <property type="molecule type" value="Genomic_DNA"/>
</dbReference>
<dbReference type="SUPFAM" id="SSF48371">
    <property type="entry name" value="ARM repeat"/>
    <property type="match status" value="1"/>
</dbReference>
<sequence>MAKSKPSKKALSKARRHNPIRVPDSHLPSGSSRVEGSTSNNNNNTSGSSQQLLPVLQKLTSSSPSDRAWSASTISTLISNDPATRRLFLGKNVLEKLVGLLSDGVGSVRVEGSGALRNLAIDGGHEVCGAMYNKQVLVPLQALVPQLSERIQLILTEQPLPAGSEKTEGYLDGNQVFALAENVLTLFWCLSETSNKILNALNQMPGLPSFLLAFITHREKIPSGAVLAAAQCLYAITLDNPPFNAGLPGTVVQDLLTVVQSEQLKMLEEPTAVPATGKGKAEGMEVETEKTQAVQVVNEDKKSLLRVLIAGVLHNLNDDGISTIEGLDNRIVGPLLRPVLDVDLAQVAQEVVKTVPEIPTVSEKDAKEIKHIKADLRSPAEIKLDGIEKRLSTLMVALEVMTSVCAGLVDSEEAVGGGDVEEEEEEDDDDEEEMDMDGDADADEALIAKGREQVVDDSMMVEQPKRTGSTSLDGLMGSNMHTRLFALAQATEISYPPASGGLSLHPPSTAFLSSIHLRALEALNNLLLTISSYAPTPAPPLPSSVDDIASSDRKARAEWKHFVGSSFTNLNELWEGSFEIAKQLIGAGPEGSTSGKELLEMKGQEVRKDALEVLAGVWVGLARIGSFGGLNITPEQITGLTQVYSLLPSTNLKTRIISALATLSMTEGLPVQQNKVIGDLFISLVSASPPVSTEEIVAALNAIFDVYSDERCSYNEVFTAGGYLAALTAVVSKCKSMTRSVDKRKQTELRAQAEEAYENLVAFIKYRRSVA</sequence>
<dbReference type="InterPro" id="IPR011989">
    <property type="entry name" value="ARM-like"/>
</dbReference>
<proteinExistence type="inferred from homology"/>
<feature type="compositionally biased region" description="Acidic residues" evidence="2">
    <location>
        <begin position="419"/>
        <end position="436"/>
    </location>
</feature>
<protein>
    <recommendedName>
        <fullName evidence="3">SYO1-like TPR repeats domain-containing protein</fullName>
    </recommendedName>
</protein>
<keyword evidence="5" id="KW-1185">Reference proteome</keyword>
<dbReference type="PANTHER" id="PTHR13347">
    <property type="entry name" value="HEAT REPEAT-CONTAINING PROTEIN 3"/>
    <property type="match status" value="1"/>
</dbReference>
<evidence type="ECO:0000259" key="3">
    <source>
        <dbReference type="Pfam" id="PF25567"/>
    </source>
</evidence>
<dbReference type="OrthoDB" id="288703at2759"/>
<evidence type="ECO:0000256" key="1">
    <source>
        <dbReference type="ARBA" id="ARBA00049983"/>
    </source>
</evidence>
<feature type="compositionally biased region" description="Basic residues" evidence="2">
    <location>
        <begin position="1"/>
        <end position="19"/>
    </location>
</feature>
<dbReference type="InterPro" id="IPR016024">
    <property type="entry name" value="ARM-type_fold"/>
</dbReference>
<feature type="domain" description="SYO1-like TPR repeats" evidence="3">
    <location>
        <begin position="478"/>
        <end position="769"/>
    </location>
</feature>
<evidence type="ECO:0000256" key="2">
    <source>
        <dbReference type="SAM" id="MobiDB-lite"/>
    </source>
</evidence>
<comment type="caution">
    <text evidence="4">The sequence shown here is derived from an EMBL/GenBank/DDBJ whole genome shotgun (WGS) entry which is preliminary data.</text>
</comment>
<dbReference type="GO" id="GO:0006606">
    <property type="term" value="P:protein import into nucleus"/>
    <property type="evidence" value="ECO:0007669"/>
    <property type="project" value="TreeGrafter"/>
</dbReference>
<feature type="region of interest" description="Disordered" evidence="2">
    <location>
        <begin position="411"/>
        <end position="436"/>
    </location>
</feature>
<comment type="similarity">
    <text evidence="1">Belongs to the nuclear import and ribosome assembly adapter family.</text>
</comment>
<dbReference type="PANTHER" id="PTHR13347:SF1">
    <property type="entry name" value="HEAT REPEAT-CONTAINING PROTEIN 3"/>
    <property type="match status" value="1"/>
</dbReference>
<feature type="compositionally biased region" description="Low complexity" evidence="2">
    <location>
        <begin position="36"/>
        <end position="49"/>
    </location>
</feature>